<organism evidence="2 3">
    <name type="scientific">Pseudocohnilembus persalinus</name>
    <name type="common">Ciliate</name>
    <dbReference type="NCBI Taxonomy" id="266149"/>
    <lineage>
        <taxon>Eukaryota</taxon>
        <taxon>Sar</taxon>
        <taxon>Alveolata</taxon>
        <taxon>Ciliophora</taxon>
        <taxon>Intramacronucleata</taxon>
        <taxon>Oligohymenophorea</taxon>
        <taxon>Scuticociliatia</taxon>
        <taxon>Philasterida</taxon>
        <taxon>Pseudocohnilembidae</taxon>
        <taxon>Pseudocohnilembus</taxon>
    </lineage>
</organism>
<feature type="compositionally biased region" description="Basic residues" evidence="1">
    <location>
        <begin position="468"/>
        <end position="493"/>
    </location>
</feature>
<feature type="region of interest" description="Disordered" evidence="1">
    <location>
        <begin position="335"/>
        <end position="359"/>
    </location>
</feature>
<gene>
    <name evidence="2" type="ORF">PPERSA_10829</name>
</gene>
<feature type="compositionally biased region" description="Basic and acidic residues" evidence="1">
    <location>
        <begin position="674"/>
        <end position="707"/>
    </location>
</feature>
<dbReference type="InParanoid" id="A0A0V0QDQ0"/>
<feature type="compositionally biased region" description="Basic residues" evidence="1">
    <location>
        <begin position="437"/>
        <end position="448"/>
    </location>
</feature>
<feature type="compositionally biased region" description="Low complexity" evidence="1">
    <location>
        <begin position="756"/>
        <end position="767"/>
    </location>
</feature>
<evidence type="ECO:0000256" key="1">
    <source>
        <dbReference type="SAM" id="MobiDB-lite"/>
    </source>
</evidence>
<dbReference type="EMBL" id="LDAU01000194">
    <property type="protein sequence ID" value="KRX00330.1"/>
    <property type="molecule type" value="Genomic_DNA"/>
</dbReference>
<reference evidence="2 3" key="1">
    <citation type="journal article" date="2015" name="Sci. Rep.">
        <title>Genome of the facultative scuticociliatosis pathogen Pseudocohnilembus persalinus provides insight into its virulence through horizontal gene transfer.</title>
        <authorList>
            <person name="Xiong J."/>
            <person name="Wang G."/>
            <person name="Cheng J."/>
            <person name="Tian M."/>
            <person name="Pan X."/>
            <person name="Warren A."/>
            <person name="Jiang C."/>
            <person name="Yuan D."/>
            <person name="Miao W."/>
        </authorList>
    </citation>
    <scope>NUCLEOTIDE SEQUENCE [LARGE SCALE GENOMIC DNA]</scope>
    <source>
        <strain evidence="2">36N120E</strain>
    </source>
</reference>
<feature type="compositionally biased region" description="Basic and acidic residues" evidence="1">
    <location>
        <begin position="582"/>
        <end position="593"/>
    </location>
</feature>
<feature type="compositionally biased region" description="Low complexity" evidence="1">
    <location>
        <begin position="449"/>
        <end position="464"/>
    </location>
</feature>
<feature type="compositionally biased region" description="Polar residues" evidence="1">
    <location>
        <begin position="618"/>
        <end position="629"/>
    </location>
</feature>
<comment type="caution">
    <text evidence="2">The sequence shown here is derived from an EMBL/GenBank/DDBJ whole genome shotgun (WGS) entry which is preliminary data.</text>
</comment>
<protein>
    <submittedName>
        <fullName evidence="2">Uncharacterized protein</fullName>
    </submittedName>
</protein>
<feature type="compositionally biased region" description="Polar residues" evidence="1">
    <location>
        <begin position="1"/>
        <end position="17"/>
    </location>
</feature>
<feature type="compositionally biased region" description="Basic and acidic residues" evidence="1">
    <location>
        <begin position="378"/>
        <end position="390"/>
    </location>
</feature>
<feature type="compositionally biased region" description="Basic and acidic residues" evidence="1">
    <location>
        <begin position="601"/>
        <end position="616"/>
    </location>
</feature>
<evidence type="ECO:0000313" key="2">
    <source>
        <dbReference type="EMBL" id="KRX00330.1"/>
    </source>
</evidence>
<sequence length="859" mass="100754">MQGNSNKQEQKQGNLGEQINVLQQQQEKQNTQANQNEIQKNDVQNNIQNQVENQQNQEKMQDENQVNENEEFEEEEEYEGQLDCQDEKVQIKFDTQLPQVLQKDKNFKNLQQGRMMGLGQNNNCILSDYYNYGFNWETFWAYKNKIGYVKCKEQGKTFMQNQAKQVLKDGIPLECGGFEGAIYQETEDMAQQYQYQYTNQYMKQNPPELATRYDIIKAPFQCDYGLDQKQIQDDSEALKEQVLKPYQDSNQKNDLNELFNYIYFQQNQNEAIINRIKINEVYRQKYKKNLDTNSQQAQPSKQSTVFPLENKQQVESSKNALFQLDLNIIRQQNQQIQQQNQQSGTQSINNNNNNNQLGIKNNLTNLQQNVKSTTGNKIDTENKDQSEKSRKNNKKQKSVSSRSQSNSSVSVSNDSSKSSQSQSASRERSLSKEKSQGKKKQKKRKKRVSQSGSRSFSSSGSMSIESRKKSRSRSQRASKGRKHRNKKDKKEKKVRVEKENKKKKYKGDSRSRSRSVKEKDRMKESKRSKKQSKKRYSRTKSRSKSPLLRGESSYSRKRDQQQQLQQQQQRRKRRNSYFSSNSRERSYSRESRGRYSRRSYKREQNKSNNNNEKELGRSISQNRIQTSQSIDKHKPRQLEIKKEVRYYDDDTEFTLDDLTKGGSKSKGPPIYEEFVLKSRERERDYDRDKNREREYDKTEQLSQERRKGSGLYKGGRSTKSPSYQKNKGNDQQKDIQRVTQKDFVGLYKSKRGISGNNYEENNNNNNNHKNESNNEDGGNQNQNHKKTNGEARAQQMKEMELQLQQQESDSKQKNDFGQNMELPALIAKTSSQKGGKGNKFMQNINGILQNNQKKKKLQL</sequence>
<feature type="region of interest" description="Disordered" evidence="1">
    <location>
        <begin position="372"/>
        <end position="815"/>
    </location>
</feature>
<feature type="compositionally biased region" description="Low complexity" evidence="1">
    <location>
        <begin position="398"/>
        <end position="424"/>
    </location>
</feature>
<feature type="compositionally biased region" description="Low complexity" evidence="1">
    <location>
        <begin position="18"/>
        <end position="67"/>
    </location>
</feature>
<feature type="compositionally biased region" description="Basic and acidic residues" evidence="1">
    <location>
        <begin position="425"/>
        <end position="436"/>
    </location>
</feature>
<evidence type="ECO:0000313" key="3">
    <source>
        <dbReference type="Proteomes" id="UP000054937"/>
    </source>
</evidence>
<feature type="compositionally biased region" description="Basic residues" evidence="1">
    <location>
        <begin position="526"/>
        <end position="543"/>
    </location>
</feature>
<proteinExistence type="predicted"/>
<feature type="compositionally biased region" description="Basic and acidic residues" evidence="1">
    <location>
        <begin position="630"/>
        <end position="648"/>
    </location>
</feature>
<dbReference type="Proteomes" id="UP000054937">
    <property type="component" value="Unassembled WGS sequence"/>
</dbReference>
<keyword evidence="3" id="KW-1185">Reference proteome</keyword>
<accession>A0A0V0QDQ0</accession>
<feature type="region of interest" description="Disordered" evidence="1">
    <location>
        <begin position="1"/>
        <end position="79"/>
    </location>
</feature>
<feature type="compositionally biased region" description="Acidic residues" evidence="1">
    <location>
        <begin position="68"/>
        <end position="79"/>
    </location>
</feature>
<name>A0A0V0QDQ0_PSEPJ</name>
<feature type="compositionally biased region" description="Polar residues" evidence="1">
    <location>
        <begin position="717"/>
        <end position="726"/>
    </location>
</feature>
<feature type="compositionally biased region" description="Basic and acidic residues" evidence="1">
    <location>
        <begin position="494"/>
        <end position="525"/>
    </location>
</feature>
<feature type="compositionally biased region" description="Basic and acidic residues" evidence="1">
    <location>
        <begin position="727"/>
        <end position="740"/>
    </location>
</feature>
<dbReference type="AlphaFoldDB" id="A0A0V0QDQ0"/>